<organism evidence="4 5">
    <name type="scientific">Brenneria izadpanahii</name>
    <dbReference type="NCBI Taxonomy" id="2722756"/>
    <lineage>
        <taxon>Bacteria</taxon>
        <taxon>Pseudomonadati</taxon>
        <taxon>Pseudomonadota</taxon>
        <taxon>Gammaproteobacteria</taxon>
        <taxon>Enterobacterales</taxon>
        <taxon>Pectobacteriaceae</taxon>
        <taxon>Brenneria</taxon>
    </lineage>
</organism>
<feature type="domain" description="Response regulatory" evidence="3">
    <location>
        <begin position="5"/>
        <end position="124"/>
    </location>
</feature>
<dbReference type="InterPro" id="IPR011006">
    <property type="entry name" value="CheY-like_superfamily"/>
</dbReference>
<dbReference type="Pfam" id="PF00072">
    <property type="entry name" value="Response_reg"/>
    <property type="match status" value="1"/>
</dbReference>
<evidence type="ECO:0000313" key="4">
    <source>
        <dbReference type="EMBL" id="QTF08631.1"/>
    </source>
</evidence>
<proteinExistence type="predicted"/>
<evidence type="ECO:0000313" key="5">
    <source>
        <dbReference type="Proteomes" id="UP000671960"/>
    </source>
</evidence>
<dbReference type="SMART" id="SM00448">
    <property type="entry name" value="REC"/>
    <property type="match status" value="1"/>
</dbReference>
<dbReference type="PANTHER" id="PTHR44591:SF3">
    <property type="entry name" value="RESPONSE REGULATORY DOMAIN-CONTAINING PROTEIN"/>
    <property type="match status" value="1"/>
</dbReference>
<evidence type="ECO:0000256" key="1">
    <source>
        <dbReference type="ARBA" id="ARBA00022553"/>
    </source>
</evidence>
<keyword evidence="5" id="KW-1185">Reference proteome</keyword>
<gene>
    <name evidence="4" type="ORF">HC231_12495</name>
</gene>
<dbReference type="PROSITE" id="PS50110">
    <property type="entry name" value="RESPONSE_REGULATORY"/>
    <property type="match status" value="1"/>
</dbReference>
<dbReference type="RefSeq" id="WP_208226963.1">
    <property type="nucleotide sequence ID" value="NZ_CP050854.1"/>
</dbReference>
<dbReference type="InterPro" id="IPR001789">
    <property type="entry name" value="Sig_transdc_resp-reg_receiver"/>
</dbReference>
<sequence>MTALRVLVVDDDVLNLRIAARLLRELGHSGALAGDGEKALQLVRRQQFDLMLLDINMPKLSGEDTLRALRTQERRAGAPSLPVLMVSGHRGEETQRHFLDLGANGFLEKPLALTALQAELAQLGGN</sequence>
<name>A0ABX7USC1_9GAMM</name>
<feature type="modified residue" description="4-aspartylphosphate" evidence="2">
    <location>
        <position position="54"/>
    </location>
</feature>
<dbReference type="Gene3D" id="3.40.50.2300">
    <property type="match status" value="1"/>
</dbReference>
<dbReference type="PANTHER" id="PTHR44591">
    <property type="entry name" value="STRESS RESPONSE REGULATOR PROTEIN 1"/>
    <property type="match status" value="1"/>
</dbReference>
<keyword evidence="1 2" id="KW-0597">Phosphoprotein</keyword>
<reference evidence="4 5" key="1">
    <citation type="submission" date="2020-03" db="EMBL/GenBank/DDBJ databases">
        <authorList>
            <person name="Bakhshi Ganjeh M."/>
        </authorList>
    </citation>
    <scope>NUCLEOTIDE SEQUENCE [LARGE SCALE GENOMIC DNA]</scope>
    <source>
        <strain evidence="5">Iran 50</strain>
    </source>
</reference>
<evidence type="ECO:0000256" key="2">
    <source>
        <dbReference type="PROSITE-ProRule" id="PRU00169"/>
    </source>
</evidence>
<protein>
    <submittedName>
        <fullName evidence="4">Response regulator</fullName>
    </submittedName>
</protein>
<dbReference type="CDD" id="cd17546">
    <property type="entry name" value="REC_hyHK_CKI1_RcsC-like"/>
    <property type="match status" value="1"/>
</dbReference>
<accession>A0ABX7USC1</accession>
<evidence type="ECO:0000259" key="3">
    <source>
        <dbReference type="PROSITE" id="PS50110"/>
    </source>
</evidence>
<dbReference type="InterPro" id="IPR050595">
    <property type="entry name" value="Bact_response_regulator"/>
</dbReference>
<dbReference type="EMBL" id="CP050854">
    <property type="protein sequence ID" value="QTF08631.1"/>
    <property type="molecule type" value="Genomic_DNA"/>
</dbReference>
<dbReference type="SUPFAM" id="SSF52172">
    <property type="entry name" value="CheY-like"/>
    <property type="match status" value="1"/>
</dbReference>
<dbReference type="Proteomes" id="UP000671960">
    <property type="component" value="Chromosome"/>
</dbReference>